<dbReference type="AlphaFoldDB" id="A0A6J4S0E8"/>
<organism evidence="2">
    <name type="scientific">uncultured Sphingomonadaceae bacterium</name>
    <dbReference type="NCBI Taxonomy" id="169976"/>
    <lineage>
        <taxon>Bacteria</taxon>
        <taxon>Pseudomonadati</taxon>
        <taxon>Pseudomonadota</taxon>
        <taxon>Alphaproteobacteria</taxon>
        <taxon>Sphingomonadales</taxon>
        <taxon>Sphingomonadaceae</taxon>
        <taxon>environmental samples</taxon>
    </lineage>
</organism>
<feature type="compositionally biased region" description="Basic residues" evidence="1">
    <location>
        <begin position="67"/>
        <end position="95"/>
    </location>
</feature>
<feature type="compositionally biased region" description="Basic residues" evidence="1">
    <location>
        <begin position="272"/>
        <end position="281"/>
    </location>
</feature>
<evidence type="ECO:0000256" key="1">
    <source>
        <dbReference type="SAM" id="MobiDB-lite"/>
    </source>
</evidence>
<feature type="compositionally biased region" description="Basic and acidic residues" evidence="1">
    <location>
        <begin position="155"/>
        <end position="180"/>
    </location>
</feature>
<dbReference type="EC" id="1.1.1.69" evidence="2"/>
<feature type="compositionally biased region" description="Basic and acidic residues" evidence="1">
    <location>
        <begin position="282"/>
        <end position="299"/>
    </location>
</feature>
<gene>
    <name evidence="2" type="ORF">AVDCRST_MAG39-122</name>
</gene>
<name>A0A6J4S0E8_9SPHN</name>
<feature type="non-terminal residue" evidence="2">
    <location>
        <position position="1"/>
    </location>
</feature>
<dbReference type="GO" id="GO:0008874">
    <property type="term" value="F:gluconate 5-dehydrogenase activity"/>
    <property type="evidence" value="ECO:0007669"/>
    <property type="project" value="UniProtKB-EC"/>
</dbReference>
<reference evidence="2" key="1">
    <citation type="submission" date="2020-02" db="EMBL/GenBank/DDBJ databases">
        <authorList>
            <person name="Meier V. D."/>
        </authorList>
    </citation>
    <scope>NUCLEOTIDE SEQUENCE</scope>
    <source>
        <strain evidence="2">AVDCRST_MAG39</strain>
    </source>
</reference>
<proteinExistence type="predicted"/>
<keyword evidence="2" id="KW-0560">Oxidoreductase</keyword>
<feature type="compositionally biased region" description="Basic and acidic residues" evidence="1">
    <location>
        <begin position="189"/>
        <end position="206"/>
    </location>
</feature>
<sequence>DRRAATGRLPPRPDGGQARARDRGRHRAGQGDGRALPVAGRPGGDLRPARGRAGGDRGGAPLEARRRGGLLRRRHPRRGRGRRNGGGHLRRRPTHRAGEQRGGQFHQPHGGPVTARVRRDRQHRDARDLLRHPRSGQALDSLRLPGQRGEHHRHLGAERRAVRGAFRDEQGSGARDDQITGDRVGPPRHPPERDRPGRDTDGRDEQAAQPRRGAGRASARGEPDGARGADAGAHQPGDVPAVGRLPVAQRRVDHDGRRRGAGDRRQLLRPARMGRRAMGRSRRGDPGAEREGPGATERV</sequence>
<accession>A0A6J4S0E8</accession>
<feature type="region of interest" description="Disordered" evidence="1">
    <location>
        <begin position="1"/>
        <end position="299"/>
    </location>
</feature>
<feature type="non-terminal residue" evidence="2">
    <location>
        <position position="299"/>
    </location>
</feature>
<feature type="compositionally biased region" description="Low complexity" evidence="1">
    <location>
        <begin position="207"/>
        <end position="218"/>
    </location>
</feature>
<feature type="compositionally biased region" description="Basic and acidic residues" evidence="1">
    <location>
        <begin position="250"/>
        <end position="266"/>
    </location>
</feature>
<evidence type="ECO:0000313" key="2">
    <source>
        <dbReference type="EMBL" id="CAA9480231.1"/>
    </source>
</evidence>
<feature type="compositionally biased region" description="Basic and acidic residues" evidence="1">
    <location>
        <begin position="122"/>
        <end position="131"/>
    </location>
</feature>
<protein>
    <submittedName>
        <fullName evidence="2">Gluconate 5-dehydrogenase</fullName>
        <ecNumber evidence="2">1.1.1.69</ecNumber>
    </submittedName>
</protein>
<dbReference type="EMBL" id="CADCVW010000007">
    <property type="protein sequence ID" value="CAA9480231.1"/>
    <property type="molecule type" value="Genomic_DNA"/>
</dbReference>